<comment type="caution">
    <text evidence="2">The sequence shown here is derived from an EMBL/GenBank/DDBJ whole genome shotgun (WGS) entry which is preliminary data.</text>
</comment>
<gene>
    <name evidence="2" type="ORF">DW916_00825</name>
</gene>
<organism evidence="2 3">
    <name type="scientific">Segatella copri</name>
    <dbReference type="NCBI Taxonomy" id="165179"/>
    <lineage>
        <taxon>Bacteria</taxon>
        <taxon>Pseudomonadati</taxon>
        <taxon>Bacteroidota</taxon>
        <taxon>Bacteroidia</taxon>
        <taxon>Bacteroidales</taxon>
        <taxon>Prevotellaceae</taxon>
        <taxon>Segatella</taxon>
    </lineage>
</organism>
<dbReference type="Proteomes" id="UP000284990">
    <property type="component" value="Unassembled WGS sequence"/>
</dbReference>
<evidence type="ECO:0000259" key="1">
    <source>
        <dbReference type="Pfam" id="PF09643"/>
    </source>
</evidence>
<dbReference type="Pfam" id="PF09643">
    <property type="entry name" value="YopX"/>
    <property type="match status" value="1"/>
</dbReference>
<dbReference type="InterPro" id="IPR023385">
    <property type="entry name" value="YopX-like_C"/>
</dbReference>
<dbReference type="Gene3D" id="2.30.30.290">
    <property type="entry name" value="YopX-like domains"/>
    <property type="match status" value="1"/>
</dbReference>
<accession>A0AA92WJT0</accession>
<dbReference type="InterPro" id="IPR019096">
    <property type="entry name" value="YopX_protein"/>
</dbReference>
<dbReference type="SUPFAM" id="SSF159006">
    <property type="entry name" value="YopX-like"/>
    <property type="match status" value="1"/>
</dbReference>
<protein>
    <recommendedName>
        <fullName evidence="1">YopX protein domain-containing protein</fullName>
    </recommendedName>
</protein>
<feature type="domain" description="YopX protein" evidence="1">
    <location>
        <begin position="19"/>
        <end position="126"/>
    </location>
</feature>
<evidence type="ECO:0000313" key="3">
    <source>
        <dbReference type="Proteomes" id="UP000284990"/>
    </source>
</evidence>
<evidence type="ECO:0000313" key="2">
    <source>
        <dbReference type="EMBL" id="RHA89093.1"/>
    </source>
</evidence>
<dbReference type="EMBL" id="QSFW01000002">
    <property type="protein sequence ID" value="RHA89093.1"/>
    <property type="molecule type" value="Genomic_DNA"/>
</dbReference>
<sequence length="130" mass="14763">MKSSILIKYIDNMKIENIKFKAKRLDNQEWVEGNLRTSKSGNAMIIPIEYSGAYPVEPSTVCQFTGLKDCENQDIYEGDILAEKEHPEFEVGYIDCTFAAAYVGDDRFIFNLLALSEACKVCGNKFDKEK</sequence>
<reference evidence="2 3" key="1">
    <citation type="submission" date="2018-08" db="EMBL/GenBank/DDBJ databases">
        <title>A genome reference for cultivated species of the human gut microbiota.</title>
        <authorList>
            <person name="Zou Y."/>
            <person name="Xue W."/>
            <person name="Luo G."/>
        </authorList>
    </citation>
    <scope>NUCLEOTIDE SEQUENCE [LARGE SCALE GENOMIC DNA]</scope>
    <source>
        <strain evidence="2 3">AM42-23AC</strain>
    </source>
</reference>
<name>A0AA92WJT0_9BACT</name>
<proteinExistence type="predicted"/>
<dbReference type="AlphaFoldDB" id="A0AA92WJT0"/>